<comment type="similarity">
    <text evidence="1">Belongs to the BCL7 family.</text>
</comment>
<sequence length="384" mass="42423">MIPSRILSRKIFDPFHIWIIRDFLLAAIAAMMNRSGVMRLETRSRAKDDVKRVMLSVERVRKWEKKWVNVGPSSCTLKVFKWVPVSQDQSKKEEKSKVKKHVTTSNGNTDEGDRDNQSVSSSVGETNDSAASSPSSSQQQSVDLLTDSSVRTKFQPVHPLQLSSNKTSQGESSGPPTSTSPIKRRASQAEELLKAEEAGVNYEESDKGSLGNDDNSCSAFDINEDSNLSMNDANNDDNEVDNSYVSNEDDENEDNEIDEEENDDDNDDDGGNGDTQNTYEGDESNLVPSIVSEESATISYRLGMGMIPDEEDSTDFENTNDSSLQPVTDLMGVGDEPSNEAEQIPSQTTTDISSMFEQDSNQEGTDCPALKRPRTESPSEEQEQ</sequence>
<dbReference type="Proteomes" id="UP001159428">
    <property type="component" value="Unassembled WGS sequence"/>
</dbReference>
<gene>
    <name evidence="3" type="ORF">PMEA_00025348</name>
</gene>
<feature type="compositionally biased region" description="Low complexity" evidence="2">
    <location>
        <begin position="128"/>
        <end position="144"/>
    </location>
</feature>
<dbReference type="EMBL" id="CALNXJ010000049">
    <property type="protein sequence ID" value="CAH3151694.1"/>
    <property type="molecule type" value="Genomic_DNA"/>
</dbReference>
<reference evidence="3 4" key="1">
    <citation type="submission" date="2022-05" db="EMBL/GenBank/DDBJ databases">
        <authorList>
            <consortium name="Genoscope - CEA"/>
            <person name="William W."/>
        </authorList>
    </citation>
    <scope>NUCLEOTIDE SEQUENCE [LARGE SCALE GENOMIC DNA]</scope>
</reference>
<comment type="caution">
    <text evidence="3">The sequence shown here is derived from an EMBL/GenBank/DDBJ whole genome shotgun (WGS) entry which is preliminary data.</text>
</comment>
<evidence type="ECO:0000313" key="3">
    <source>
        <dbReference type="EMBL" id="CAH3151694.1"/>
    </source>
</evidence>
<keyword evidence="4" id="KW-1185">Reference proteome</keyword>
<evidence type="ECO:0000256" key="1">
    <source>
        <dbReference type="ARBA" id="ARBA00010326"/>
    </source>
</evidence>
<proteinExistence type="inferred from homology"/>
<accession>A0AAU9XM10</accession>
<feature type="compositionally biased region" description="Low complexity" evidence="2">
    <location>
        <begin position="167"/>
        <end position="181"/>
    </location>
</feature>
<feature type="region of interest" description="Disordered" evidence="2">
    <location>
        <begin position="90"/>
        <end position="144"/>
    </location>
</feature>
<evidence type="ECO:0000313" key="4">
    <source>
        <dbReference type="Proteomes" id="UP001159428"/>
    </source>
</evidence>
<dbReference type="PANTHER" id="PTHR12767:SF9">
    <property type="entry name" value="BCL7-LIKE"/>
    <property type="match status" value="1"/>
</dbReference>
<protein>
    <recommendedName>
        <fullName evidence="5">B-cell CLL/lymphoma 7 protein family member A</fullName>
    </recommendedName>
</protein>
<feature type="region of interest" description="Disordered" evidence="2">
    <location>
        <begin position="305"/>
        <end position="384"/>
    </location>
</feature>
<dbReference type="InterPro" id="IPR006804">
    <property type="entry name" value="BCL7"/>
</dbReference>
<dbReference type="PANTHER" id="PTHR12767">
    <property type="entry name" value="BCL7 RELATED"/>
    <property type="match status" value="1"/>
</dbReference>
<feature type="compositionally biased region" description="Basic and acidic residues" evidence="2">
    <location>
        <begin position="187"/>
        <end position="197"/>
    </location>
</feature>
<feature type="compositionally biased region" description="Acidic residues" evidence="2">
    <location>
        <begin position="247"/>
        <end position="271"/>
    </location>
</feature>
<evidence type="ECO:0000256" key="2">
    <source>
        <dbReference type="SAM" id="MobiDB-lite"/>
    </source>
</evidence>
<dbReference type="AlphaFoldDB" id="A0AAU9XM10"/>
<feature type="compositionally biased region" description="Polar residues" evidence="2">
    <location>
        <begin position="316"/>
        <end position="326"/>
    </location>
</feature>
<feature type="compositionally biased region" description="Polar residues" evidence="2">
    <location>
        <begin position="340"/>
        <end position="364"/>
    </location>
</feature>
<feature type="region of interest" description="Disordered" evidence="2">
    <location>
        <begin position="156"/>
        <end position="293"/>
    </location>
</feature>
<name>A0AAU9XM10_9CNID</name>
<organism evidence="3 4">
    <name type="scientific">Pocillopora meandrina</name>
    <dbReference type="NCBI Taxonomy" id="46732"/>
    <lineage>
        <taxon>Eukaryota</taxon>
        <taxon>Metazoa</taxon>
        <taxon>Cnidaria</taxon>
        <taxon>Anthozoa</taxon>
        <taxon>Hexacorallia</taxon>
        <taxon>Scleractinia</taxon>
        <taxon>Astrocoeniina</taxon>
        <taxon>Pocilloporidae</taxon>
        <taxon>Pocillopora</taxon>
    </lineage>
</organism>
<evidence type="ECO:0008006" key="5">
    <source>
        <dbReference type="Google" id="ProtNLM"/>
    </source>
</evidence>
<feature type="compositionally biased region" description="Polar residues" evidence="2">
    <location>
        <begin position="117"/>
        <end position="127"/>
    </location>
</feature>
<dbReference type="Pfam" id="PF04714">
    <property type="entry name" value="BCL_N"/>
    <property type="match status" value="1"/>
</dbReference>